<dbReference type="RefSeq" id="WP_261605439.1">
    <property type="nucleotide sequence ID" value="NZ_JAODOR010000001.1"/>
</dbReference>
<feature type="transmembrane region" description="Helical" evidence="7">
    <location>
        <begin position="84"/>
        <end position="106"/>
    </location>
</feature>
<evidence type="ECO:0000256" key="3">
    <source>
        <dbReference type="ARBA" id="ARBA00022475"/>
    </source>
</evidence>
<feature type="transmembrane region" description="Helical" evidence="7">
    <location>
        <begin position="118"/>
        <end position="139"/>
    </location>
</feature>
<accession>A0ABT2P876</accession>
<evidence type="ECO:0000256" key="4">
    <source>
        <dbReference type="ARBA" id="ARBA00022692"/>
    </source>
</evidence>
<feature type="transmembrane region" description="Helical" evidence="7">
    <location>
        <begin position="202"/>
        <end position="222"/>
    </location>
</feature>
<evidence type="ECO:0000256" key="6">
    <source>
        <dbReference type="ARBA" id="ARBA00023136"/>
    </source>
</evidence>
<comment type="caution">
    <text evidence="8">The sequence shown here is derived from an EMBL/GenBank/DDBJ whole genome shotgun (WGS) entry which is preliminary data.</text>
</comment>
<comment type="subcellular location">
    <subcellularLocation>
        <location evidence="1">Cell membrane</location>
        <topology evidence="1">Multi-pass membrane protein</topology>
    </subcellularLocation>
</comment>
<dbReference type="NCBIfam" id="TIGR00937">
    <property type="entry name" value="2A51"/>
    <property type="match status" value="1"/>
</dbReference>
<reference evidence="8 9" key="1">
    <citation type="journal article" date="2024" name="Int. J. Syst. Evol. Microbiol.">
        <title>Microbacterium memoriense sp. nov., a member of the Actinomycetota from marine beach sediment of the north coast of Portugal.</title>
        <authorList>
            <person name="Santos J.D.N.D."/>
            <person name="Klimek D."/>
            <person name="Calusinska M."/>
            <person name="Lobo-da-Cunha A."/>
            <person name="Catita J."/>
            <person name="Goncalves H."/>
            <person name="Gonzalez I."/>
            <person name="Lage O.M."/>
        </authorList>
    </citation>
    <scope>NUCLEOTIDE SEQUENCE [LARGE SCALE GENOMIC DNA]</scope>
    <source>
        <strain evidence="8 9">PMIC_1C1B</strain>
    </source>
</reference>
<evidence type="ECO:0000256" key="2">
    <source>
        <dbReference type="ARBA" id="ARBA00005262"/>
    </source>
</evidence>
<dbReference type="PIRSF" id="PIRSF004810">
    <property type="entry name" value="ChrA"/>
    <property type="match status" value="1"/>
</dbReference>
<evidence type="ECO:0000313" key="8">
    <source>
        <dbReference type="EMBL" id="MCT9000882.1"/>
    </source>
</evidence>
<dbReference type="InterPro" id="IPR014047">
    <property type="entry name" value="Chr_Tranpt_l_chain"/>
</dbReference>
<feature type="transmembrane region" description="Helical" evidence="7">
    <location>
        <begin position="385"/>
        <end position="401"/>
    </location>
</feature>
<feature type="transmembrane region" description="Helical" evidence="7">
    <location>
        <begin position="151"/>
        <end position="182"/>
    </location>
</feature>
<dbReference type="EMBL" id="JAODOR010000001">
    <property type="protein sequence ID" value="MCT9000882.1"/>
    <property type="molecule type" value="Genomic_DNA"/>
</dbReference>
<protein>
    <submittedName>
        <fullName evidence="8">Chromate efflux transporter</fullName>
    </submittedName>
</protein>
<evidence type="ECO:0000256" key="7">
    <source>
        <dbReference type="SAM" id="Phobius"/>
    </source>
</evidence>
<keyword evidence="4 7" id="KW-0812">Transmembrane</keyword>
<dbReference type="Proteomes" id="UP001300496">
    <property type="component" value="Unassembled WGS sequence"/>
</dbReference>
<evidence type="ECO:0000313" key="9">
    <source>
        <dbReference type="Proteomes" id="UP001300496"/>
    </source>
</evidence>
<dbReference type="PANTHER" id="PTHR33567">
    <property type="entry name" value="CHROMATE ION TRANSPORTER (EUROFUNG)"/>
    <property type="match status" value="1"/>
</dbReference>
<dbReference type="PANTHER" id="PTHR33567:SF3">
    <property type="entry name" value="CHROMATE ION TRANSPORTER (EUROFUNG)"/>
    <property type="match status" value="1"/>
</dbReference>
<feature type="transmembrane region" description="Helical" evidence="7">
    <location>
        <begin position="336"/>
        <end position="354"/>
    </location>
</feature>
<comment type="similarity">
    <text evidence="2">Belongs to the chromate ion transporter (CHR) (TC 2.A.51) family.</text>
</comment>
<gene>
    <name evidence="8" type="primary">chrA</name>
    <name evidence="8" type="ORF">N4R40_00675</name>
</gene>
<evidence type="ECO:0000256" key="1">
    <source>
        <dbReference type="ARBA" id="ARBA00004651"/>
    </source>
</evidence>
<dbReference type="InterPro" id="IPR003370">
    <property type="entry name" value="Chromate_transpt"/>
</dbReference>
<feature type="transmembrane region" description="Helical" evidence="7">
    <location>
        <begin position="234"/>
        <end position="253"/>
    </location>
</feature>
<sequence length="402" mass="41007">MNNEAEVAPRPSVGEVFRVFLKLGLTSFGGPVAHLGYFRTEFVERRAWMDDREYADLVTLSQFLPGPASSQVGFGIGLVRAGGWGAIAAFVAFTLPSAVLMIAFAYGATLVSGPIGEGVVSGLKIVAVAIVAQAVWGMARTLTPDARRAGIAALALVCAAMVAGSGGQILAITIGVIGGLVLCRAPTGPQSEMIRFPVSRTAGYVSLTVLVVLLLGGPLIVLVTGNGPLALFDIFARAGALVFGGGHVVLPLLQAGLVDPGWVSEAEFLSGYGVAQAMPGPLFSIAGYLGAIADIGPGGLWGAMIALVGIFLPGFLLLIGVLPFWNTLCRRAAAQAAMRGANAAVVGILAAALYSPVFTTAVTGVAAFCLAAVCFVFLTAFRLPPWLVVIAGSVGGVLIGLL</sequence>
<dbReference type="Pfam" id="PF02417">
    <property type="entry name" value="Chromate_transp"/>
    <property type="match status" value="2"/>
</dbReference>
<organism evidence="8 9">
    <name type="scientific">Microbacterium memoriense</name>
    <dbReference type="NCBI Taxonomy" id="2978350"/>
    <lineage>
        <taxon>Bacteria</taxon>
        <taxon>Bacillati</taxon>
        <taxon>Actinomycetota</taxon>
        <taxon>Actinomycetes</taxon>
        <taxon>Micrococcales</taxon>
        <taxon>Microbacteriaceae</taxon>
        <taxon>Microbacterium</taxon>
    </lineage>
</organism>
<proteinExistence type="inferred from homology"/>
<keyword evidence="6 7" id="KW-0472">Membrane</keyword>
<keyword evidence="3" id="KW-1003">Cell membrane</keyword>
<keyword evidence="9" id="KW-1185">Reference proteome</keyword>
<feature type="transmembrane region" description="Helical" evidence="7">
    <location>
        <begin position="300"/>
        <end position="324"/>
    </location>
</feature>
<evidence type="ECO:0000256" key="5">
    <source>
        <dbReference type="ARBA" id="ARBA00022989"/>
    </source>
</evidence>
<keyword evidence="5 7" id="KW-1133">Transmembrane helix</keyword>
<name>A0ABT2P876_9MICO</name>